<dbReference type="SUPFAM" id="SSF52540">
    <property type="entry name" value="P-loop containing nucleoside triphosphate hydrolases"/>
    <property type="match status" value="1"/>
</dbReference>
<dbReference type="Gene3D" id="1.20.58.530">
    <property type="match status" value="1"/>
</dbReference>
<name>A0ABN9M8W1_9NEOB</name>
<evidence type="ECO:0000259" key="6">
    <source>
        <dbReference type="PROSITE" id="PS51456"/>
    </source>
</evidence>
<comment type="similarity">
    <text evidence="5">Belongs to the TRAFAC class myosin-kinesin ATPase superfamily. Myosin family.</text>
</comment>
<evidence type="ECO:0000256" key="5">
    <source>
        <dbReference type="PROSITE-ProRule" id="PRU00782"/>
    </source>
</evidence>
<dbReference type="InterPro" id="IPR027417">
    <property type="entry name" value="P-loop_NTPase"/>
</dbReference>
<dbReference type="Proteomes" id="UP001176940">
    <property type="component" value="Unassembled WGS sequence"/>
</dbReference>
<evidence type="ECO:0000256" key="3">
    <source>
        <dbReference type="ARBA" id="ARBA00022490"/>
    </source>
</evidence>
<protein>
    <recommendedName>
        <fullName evidence="6">Myosin motor domain-containing protein</fullName>
    </recommendedName>
</protein>
<dbReference type="InterPro" id="IPR046987">
    <property type="entry name" value="Myo9"/>
</dbReference>
<feature type="domain" description="Myosin motor" evidence="6">
    <location>
        <begin position="1"/>
        <end position="65"/>
    </location>
</feature>
<dbReference type="PROSITE" id="PS51456">
    <property type="entry name" value="MYOSIN_MOTOR"/>
    <property type="match status" value="1"/>
</dbReference>
<dbReference type="Pfam" id="PF00063">
    <property type="entry name" value="Myosin_head"/>
    <property type="match status" value="1"/>
</dbReference>
<keyword evidence="5" id="KW-0009">Actin-binding</keyword>
<evidence type="ECO:0000256" key="1">
    <source>
        <dbReference type="ARBA" id="ARBA00004370"/>
    </source>
</evidence>
<comment type="caution">
    <text evidence="7">The sequence shown here is derived from an EMBL/GenBank/DDBJ whole genome shotgun (WGS) entry which is preliminary data.</text>
</comment>
<gene>
    <name evidence="7" type="ORF">RIMI_LOCUS18034855</name>
</gene>
<keyword evidence="4" id="KW-0472">Membrane</keyword>
<evidence type="ECO:0000313" key="7">
    <source>
        <dbReference type="EMBL" id="CAJ0962084.1"/>
    </source>
</evidence>
<keyword evidence="5" id="KW-0505">Motor protein</keyword>
<evidence type="ECO:0000313" key="8">
    <source>
        <dbReference type="Proteomes" id="UP001176940"/>
    </source>
</evidence>
<evidence type="ECO:0000256" key="2">
    <source>
        <dbReference type="ARBA" id="ARBA00004496"/>
    </source>
</evidence>
<organism evidence="7 8">
    <name type="scientific">Ranitomeya imitator</name>
    <name type="common">mimic poison frog</name>
    <dbReference type="NCBI Taxonomy" id="111125"/>
    <lineage>
        <taxon>Eukaryota</taxon>
        <taxon>Metazoa</taxon>
        <taxon>Chordata</taxon>
        <taxon>Craniata</taxon>
        <taxon>Vertebrata</taxon>
        <taxon>Euteleostomi</taxon>
        <taxon>Amphibia</taxon>
        <taxon>Batrachia</taxon>
        <taxon>Anura</taxon>
        <taxon>Neobatrachia</taxon>
        <taxon>Hyloidea</taxon>
        <taxon>Dendrobatidae</taxon>
        <taxon>Dendrobatinae</taxon>
        <taxon>Ranitomeya</taxon>
    </lineage>
</organism>
<accession>A0ABN9M8W1</accession>
<reference evidence="7" key="1">
    <citation type="submission" date="2023-07" db="EMBL/GenBank/DDBJ databases">
        <authorList>
            <person name="Stuckert A."/>
        </authorList>
    </citation>
    <scope>NUCLEOTIDE SEQUENCE</scope>
</reference>
<dbReference type="PANTHER" id="PTHR46184:SF3">
    <property type="entry name" value="UNCONVENTIONAL MYOSIN-IXA"/>
    <property type="match status" value="1"/>
</dbReference>
<feature type="non-terminal residue" evidence="7">
    <location>
        <position position="1"/>
    </location>
</feature>
<comment type="subcellular location">
    <subcellularLocation>
        <location evidence="2">Cytoplasm</location>
    </subcellularLocation>
    <subcellularLocation>
        <location evidence="1">Membrane</location>
    </subcellularLocation>
</comment>
<keyword evidence="5" id="KW-0518">Myosin</keyword>
<dbReference type="InterPro" id="IPR001609">
    <property type="entry name" value="Myosin_head_motor_dom-like"/>
</dbReference>
<proteinExistence type="inferred from homology"/>
<sequence>EQYRLEGISWSNINYTDNERCINLISKRPTGLIQLLDEESNFPTSYSSKPCLKRSLSVTMKATPT</sequence>
<keyword evidence="8" id="KW-1185">Reference proteome</keyword>
<dbReference type="PANTHER" id="PTHR46184">
    <property type="entry name" value="UNCONVENTIONAL MYOSIN-IXB-LIKE PROTEIN"/>
    <property type="match status" value="1"/>
</dbReference>
<evidence type="ECO:0000256" key="4">
    <source>
        <dbReference type="ARBA" id="ARBA00023136"/>
    </source>
</evidence>
<comment type="caution">
    <text evidence="5">Lacks conserved residue(s) required for the propagation of feature annotation.</text>
</comment>
<keyword evidence="3" id="KW-0963">Cytoplasm</keyword>
<dbReference type="EMBL" id="CAUEEQ010054059">
    <property type="protein sequence ID" value="CAJ0962084.1"/>
    <property type="molecule type" value="Genomic_DNA"/>
</dbReference>